<evidence type="ECO:0000256" key="1">
    <source>
        <dbReference type="ARBA" id="ARBA00022801"/>
    </source>
</evidence>
<dbReference type="Gene3D" id="2.40.50.140">
    <property type="entry name" value="Nucleic acid-binding proteins"/>
    <property type="match status" value="1"/>
</dbReference>
<dbReference type="PANTHER" id="PTHR37294:SF1">
    <property type="entry name" value="3'-5' EXORIBONUCLEASE YHAM"/>
    <property type="match status" value="1"/>
</dbReference>
<dbReference type="GO" id="GO:0016787">
    <property type="term" value="F:hydrolase activity"/>
    <property type="evidence" value="ECO:0007669"/>
    <property type="project" value="UniProtKB-KW"/>
</dbReference>
<comment type="caution">
    <text evidence="3">The sequence shown here is derived from an EMBL/GenBank/DDBJ whole genome shotgun (WGS) entry which is preliminary data.</text>
</comment>
<dbReference type="RefSeq" id="WP_154458748.1">
    <property type="nucleotide sequence ID" value="NZ_VUMV01000009.1"/>
</dbReference>
<dbReference type="InterPro" id="IPR003607">
    <property type="entry name" value="HD/PDEase_dom"/>
</dbReference>
<evidence type="ECO:0000313" key="4">
    <source>
        <dbReference type="Proteomes" id="UP000466864"/>
    </source>
</evidence>
<evidence type="ECO:0000259" key="2">
    <source>
        <dbReference type="PROSITE" id="PS51831"/>
    </source>
</evidence>
<dbReference type="CDD" id="cd00077">
    <property type="entry name" value="HDc"/>
    <property type="match status" value="1"/>
</dbReference>
<dbReference type="AlphaFoldDB" id="A0A7X2P9T1"/>
<dbReference type="NCBIfam" id="TIGR00277">
    <property type="entry name" value="HDIG"/>
    <property type="match status" value="1"/>
</dbReference>
<dbReference type="SMART" id="SM00471">
    <property type="entry name" value="HDc"/>
    <property type="match status" value="1"/>
</dbReference>
<organism evidence="3 4">
    <name type="scientific">Bilifractor porci</name>
    <dbReference type="NCBI Taxonomy" id="2606636"/>
    <lineage>
        <taxon>Bacteria</taxon>
        <taxon>Bacillati</taxon>
        <taxon>Bacillota</taxon>
        <taxon>Clostridia</taxon>
        <taxon>Lachnospirales</taxon>
        <taxon>Lachnospiraceae</taxon>
        <taxon>Bilifractor</taxon>
    </lineage>
</organism>
<keyword evidence="4" id="KW-1185">Reference proteome</keyword>
<protein>
    <submittedName>
        <fullName evidence="3">HD domain-containing protein</fullName>
    </submittedName>
</protein>
<evidence type="ECO:0000313" key="3">
    <source>
        <dbReference type="EMBL" id="MST82845.1"/>
    </source>
</evidence>
<feature type="domain" description="HD" evidence="2">
    <location>
        <begin position="161"/>
        <end position="281"/>
    </location>
</feature>
<dbReference type="CDD" id="cd04492">
    <property type="entry name" value="YhaM_OBF_like"/>
    <property type="match status" value="1"/>
</dbReference>
<dbReference type="Proteomes" id="UP000466864">
    <property type="component" value="Unassembled WGS sequence"/>
</dbReference>
<dbReference type="InterPro" id="IPR012340">
    <property type="entry name" value="NA-bd_OB-fold"/>
</dbReference>
<proteinExistence type="predicted"/>
<sequence>MLYIQEMHEGMKVAGIYLCKSRTAAVTKNGKNYDNVILMDKTGTIDAKIWEPDSAGIDDFDALEYVDVVGDVTKYNGNLQMSLKRARKAREGEYDPKEYLPTSDKNTEDMYKALLTFVDKVENPYLHKLLEKYFREDEAFAYRFKTASAAKTVHHSFIGGLLQHTLYVTNLCYYFTKYYPILNKDLLLTAAICHDIGKTVEISAFPENDYTDDGQLLGHIMIGAEMIHDAAKEIPGFPKKLESDLKHCILAHHGEYEFGSPKKPALAEALALNLADNADARLEFITELFKTNTQKPDSEWFGYNRLLESNFRKTGDLNAL</sequence>
<reference evidence="3 4" key="1">
    <citation type="submission" date="2019-08" db="EMBL/GenBank/DDBJ databases">
        <title>In-depth cultivation of the pig gut microbiome towards novel bacterial diversity and tailored functional studies.</title>
        <authorList>
            <person name="Wylensek D."/>
            <person name="Hitch T.C.A."/>
            <person name="Clavel T."/>
        </authorList>
    </citation>
    <scope>NUCLEOTIDE SEQUENCE [LARGE SCALE GENOMIC DNA]</scope>
    <source>
        <strain evidence="3 4">Oil+RF-744-WCA-WT-13</strain>
    </source>
</reference>
<dbReference type="PANTHER" id="PTHR37294">
    <property type="entry name" value="3'-5' EXORIBONUCLEASE YHAM"/>
    <property type="match status" value="1"/>
</dbReference>
<dbReference type="GO" id="GO:0031125">
    <property type="term" value="P:rRNA 3'-end processing"/>
    <property type="evidence" value="ECO:0007669"/>
    <property type="project" value="TreeGrafter"/>
</dbReference>
<dbReference type="SUPFAM" id="SSF109604">
    <property type="entry name" value="HD-domain/PDEase-like"/>
    <property type="match status" value="1"/>
</dbReference>
<accession>A0A7X2P9T1</accession>
<dbReference type="InterPro" id="IPR006674">
    <property type="entry name" value="HD_domain"/>
</dbReference>
<name>A0A7X2P9T1_9FIRM</name>
<dbReference type="Pfam" id="PF01966">
    <property type="entry name" value="HD"/>
    <property type="match status" value="1"/>
</dbReference>
<dbReference type="InterPro" id="IPR006675">
    <property type="entry name" value="HDIG_dom"/>
</dbReference>
<dbReference type="InterPro" id="IPR050798">
    <property type="entry name" value="YhaM_exoribonuc/phosphodiest"/>
</dbReference>
<dbReference type="Gene3D" id="1.10.3210.10">
    <property type="entry name" value="Hypothetical protein af1432"/>
    <property type="match status" value="1"/>
</dbReference>
<gene>
    <name evidence="3" type="ORF">FYJ60_11055</name>
</gene>
<dbReference type="PROSITE" id="PS51831">
    <property type="entry name" value="HD"/>
    <property type="match status" value="1"/>
</dbReference>
<keyword evidence="1" id="KW-0378">Hydrolase</keyword>
<dbReference type="EMBL" id="VUMV01000009">
    <property type="protein sequence ID" value="MST82845.1"/>
    <property type="molecule type" value="Genomic_DNA"/>
</dbReference>